<dbReference type="AlphaFoldDB" id="A0A699I1J6"/>
<gene>
    <name evidence="2" type="ORF">Tci_480969</name>
</gene>
<evidence type="ECO:0000256" key="1">
    <source>
        <dbReference type="SAM" id="MobiDB-lite"/>
    </source>
</evidence>
<feature type="compositionally biased region" description="Low complexity" evidence="1">
    <location>
        <begin position="217"/>
        <end position="240"/>
    </location>
</feature>
<sequence length="371" mass="41678">FIRKDGREIFGMSIPDALLTDEIKRAPYYDEYYEHVAKYQQYLDAEHGKAEEGGATKSPKATKFFIEKQHEEEPGKTNAEVEVQSIVSVLIYQDTSLVPPMTTLVIDLMMSQSGSLLPTSTTTTTSIITTTTSLPPPPPQQSTTDPILVKRIYKSYEAHEDHKNLYDALQKSLERDYSKQLLLDLEEARQKKKKKSDLPRTPYGSPPSQPPPPPPLAGASGAPGSEAPSSSKFAASSPQSMAWTTSDTRYESAGISRTQELSPTDSLIQNDFIPVEQVHFSSDEDSGNDHLPKADLRKEWWKPLPKEERLATPKPAWTILYSNVSDVENNWATALVLTYETPAENSLLAKTRDMMNFLNWYYRQVNKTELT</sequence>
<feature type="compositionally biased region" description="Pro residues" evidence="1">
    <location>
        <begin position="204"/>
        <end position="216"/>
    </location>
</feature>
<name>A0A699I1J6_TANCI</name>
<accession>A0A699I1J6</accession>
<feature type="non-terminal residue" evidence="2">
    <location>
        <position position="1"/>
    </location>
</feature>
<feature type="region of interest" description="Disordered" evidence="1">
    <location>
        <begin position="189"/>
        <end position="248"/>
    </location>
</feature>
<organism evidence="2">
    <name type="scientific">Tanacetum cinerariifolium</name>
    <name type="common">Dalmatian daisy</name>
    <name type="synonym">Chrysanthemum cinerariifolium</name>
    <dbReference type="NCBI Taxonomy" id="118510"/>
    <lineage>
        <taxon>Eukaryota</taxon>
        <taxon>Viridiplantae</taxon>
        <taxon>Streptophyta</taxon>
        <taxon>Embryophyta</taxon>
        <taxon>Tracheophyta</taxon>
        <taxon>Spermatophyta</taxon>
        <taxon>Magnoliopsida</taxon>
        <taxon>eudicotyledons</taxon>
        <taxon>Gunneridae</taxon>
        <taxon>Pentapetalae</taxon>
        <taxon>asterids</taxon>
        <taxon>campanulids</taxon>
        <taxon>Asterales</taxon>
        <taxon>Asteraceae</taxon>
        <taxon>Asteroideae</taxon>
        <taxon>Anthemideae</taxon>
        <taxon>Anthemidinae</taxon>
        <taxon>Tanacetum</taxon>
    </lineage>
</organism>
<protein>
    <recommendedName>
        <fullName evidence="3">Histone deacetylase 14</fullName>
    </recommendedName>
</protein>
<comment type="caution">
    <text evidence="2">The sequence shown here is derived from an EMBL/GenBank/DDBJ whole genome shotgun (WGS) entry which is preliminary data.</text>
</comment>
<proteinExistence type="predicted"/>
<evidence type="ECO:0008006" key="3">
    <source>
        <dbReference type="Google" id="ProtNLM"/>
    </source>
</evidence>
<evidence type="ECO:0000313" key="2">
    <source>
        <dbReference type="EMBL" id="GEZ08996.1"/>
    </source>
</evidence>
<reference evidence="2" key="1">
    <citation type="journal article" date="2019" name="Sci. Rep.">
        <title>Draft genome of Tanacetum cinerariifolium, the natural source of mosquito coil.</title>
        <authorList>
            <person name="Yamashiro T."/>
            <person name="Shiraishi A."/>
            <person name="Satake H."/>
            <person name="Nakayama K."/>
        </authorList>
    </citation>
    <scope>NUCLEOTIDE SEQUENCE</scope>
</reference>
<dbReference type="EMBL" id="BKCJ010239746">
    <property type="protein sequence ID" value="GEZ08996.1"/>
    <property type="molecule type" value="Genomic_DNA"/>
</dbReference>